<dbReference type="EMBL" id="OFSM01000020">
    <property type="protein sequence ID" value="SOY30916.1"/>
    <property type="molecule type" value="Genomic_DNA"/>
</dbReference>
<gene>
    <name evidence="1" type="ORF">AMURIS_03650</name>
</gene>
<name>A0A2K4ZKK1_9FIRM</name>
<dbReference type="Proteomes" id="UP000236311">
    <property type="component" value="Unassembled WGS sequence"/>
</dbReference>
<proteinExistence type="predicted"/>
<protein>
    <submittedName>
        <fullName evidence="1">Uncharacterized protein</fullName>
    </submittedName>
</protein>
<accession>A0A2K4ZKK1</accession>
<dbReference type="AlphaFoldDB" id="A0A2K4ZKK1"/>
<dbReference type="RefSeq" id="WP_146040109.1">
    <property type="nucleotide sequence ID" value="NZ_JANJZD010000020.1"/>
</dbReference>
<keyword evidence="2" id="KW-1185">Reference proteome</keyword>
<sequence>MERKMALREFCGRYRKGDFKGTERAVQIEAGWYDWFCEDGELEARLEKIWEILRGIRNDYVLDNYRVWFKNNCPVEEPLYDDVRFEPLDEGRRDELYFGVSIHHGKLASGYQVFTARSGYGIEAEFGSVEDVWDFINNWEGNWDDAMLHERKEAEDGRPREMLEGILQVLNEAADMLAGHLD</sequence>
<dbReference type="OrthoDB" id="1860903at2"/>
<reference evidence="1 2" key="1">
    <citation type="submission" date="2018-01" db="EMBL/GenBank/DDBJ databases">
        <authorList>
            <person name="Gaut B.S."/>
            <person name="Morton B.R."/>
            <person name="Clegg M.T."/>
            <person name="Duvall M.R."/>
        </authorList>
    </citation>
    <scope>NUCLEOTIDE SEQUENCE [LARGE SCALE GENOMIC DNA]</scope>
    <source>
        <strain evidence="1">GP69</strain>
    </source>
</reference>
<evidence type="ECO:0000313" key="1">
    <source>
        <dbReference type="EMBL" id="SOY30916.1"/>
    </source>
</evidence>
<evidence type="ECO:0000313" key="2">
    <source>
        <dbReference type="Proteomes" id="UP000236311"/>
    </source>
</evidence>
<organism evidence="1 2">
    <name type="scientific">Acetatifactor muris</name>
    <dbReference type="NCBI Taxonomy" id="879566"/>
    <lineage>
        <taxon>Bacteria</taxon>
        <taxon>Bacillati</taxon>
        <taxon>Bacillota</taxon>
        <taxon>Clostridia</taxon>
        <taxon>Lachnospirales</taxon>
        <taxon>Lachnospiraceae</taxon>
        <taxon>Acetatifactor</taxon>
    </lineage>
</organism>